<dbReference type="AlphaFoldDB" id="A0A2L0F5N9"/>
<dbReference type="EMBL" id="CP012673">
    <property type="protein sequence ID" value="AUX46880.1"/>
    <property type="molecule type" value="Genomic_DNA"/>
</dbReference>
<evidence type="ECO:0000313" key="2">
    <source>
        <dbReference type="EMBL" id="AUX46880.1"/>
    </source>
</evidence>
<organism evidence="2 3">
    <name type="scientific">Sorangium cellulosum</name>
    <name type="common">Polyangium cellulosum</name>
    <dbReference type="NCBI Taxonomy" id="56"/>
    <lineage>
        <taxon>Bacteria</taxon>
        <taxon>Pseudomonadati</taxon>
        <taxon>Myxococcota</taxon>
        <taxon>Polyangia</taxon>
        <taxon>Polyangiales</taxon>
        <taxon>Polyangiaceae</taxon>
        <taxon>Sorangium</taxon>
    </lineage>
</organism>
<accession>A0A2L0F5N9</accession>
<dbReference type="Proteomes" id="UP000238348">
    <property type="component" value="Chromosome"/>
</dbReference>
<feature type="region of interest" description="Disordered" evidence="1">
    <location>
        <begin position="214"/>
        <end position="234"/>
    </location>
</feature>
<reference evidence="2 3" key="1">
    <citation type="submission" date="2015-09" db="EMBL/GenBank/DDBJ databases">
        <title>Sorangium comparison.</title>
        <authorList>
            <person name="Zaburannyi N."/>
            <person name="Bunk B."/>
            <person name="Overmann J."/>
            <person name="Mueller R."/>
        </authorList>
    </citation>
    <scope>NUCLEOTIDE SEQUENCE [LARGE SCALE GENOMIC DNA]</scope>
    <source>
        <strain evidence="2 3">So ce26</strain>
    </source>
</reference>
<gene>
    <name evidence="2" type="ORF">SOCE26_083890</name>
</gene>
<evidence type="ECO:0000313" key="3">
    <source>
        <dbReference type="Proteomes" id="UP000238348"/>
    </source>
</evidence>
<protein>
    <submittedName>
        <fullName evidence="2">Uncharacterized protein</fullName>
    </submittedName>
</protein>
<name>A0A2L0F5N9_SORCE</name>
<feature type="region of interest" description="Disordered" evidence="1">
    <location>
        <begin position="101"/>
        <end position="131"/>
    </location>
</feature>
<sequence length="258" mass="27346">MPAWRPNEAGIHLRPRRLARTRSGSSRYTTRYGSLVQRPRCVPWEQLGCQSSPRVARQAQRSSQHVFQVARHAWSLPHGMAARRAVCPACAPAAVRTGANPRAGAGAGGASSEALTRGQRRAGVRGTSGDGAVRPALRDRIARCLSPEARARTYAMRVLSQDALDMLVNRVAAGRLARVAIALFHFSNAAVPARCLASPTVSPHTLDMILARSRGGSDAPVSGPRAAAGPSCGPPVQRARALHCGAHSASRGVTKMHE</sequence>
<proteinExistence type="predicted"/>
<evidence type="ECO:0000256" key="1">
    <source>
        <dbReference type="SAM" id="MobiDB-lite"/>
    </source>
</evidence>